<dbReference type="EMBL" id="PGCK01000001">
    <property type="protein sequence ID" value="MCD1293408.1"/>
    <property type="molecule type" value="Genomic_DNA"/>
</dbReference>
<dbReference type="InterPro" id="IPR027417">
    <property type="entry name" value="P-loop_NTPase"/>
</dbReference>
<dbReference type="SUPFAM" id="SSF52540">
    <property type="entry name" value="P-loop containing nucleoside triphosphate hydrolases"/>
    <property type="match status" value="1"/>
</dbReference>
<evidence type="ECO:0000259" key="4">
    <source>
        <dbReference type="SMART" id="SM00382"/>
    </source>
</evidence>
<organism evidence="5 6">
    <name type="scientific">Methanooceanicella nereidis</name>
    <dbReference type="NCBI Taxonomy" id="2052831"/>
    <lineage>
        <taxon>Archaea</taxon>
        <taxon>Methanobacteriati</taxon>
        <taxon>Methanobacteriota</taxon>
        <taxon>Stenosarchaea group</taxon>
        <taxon>Methanomicrobia</taxon>
        <taxon>Methanocellales</taxon>
        <taxon>Methanocellaceae</taxon>
        <taxon>Methanooceanicella</taxon>
    </lineage>
</organism>
<keyword evidence="6" id="KW-1185">Reference proteome</keyword>
<sequence>MSRVKNFLLTGRPGIGKTTAIISAIRSLDTDPGGFYTEEMRTGRERKGFEIVSLSNERKVLALKGLKSGHRVGPYGLDMGVMDTFAVDLIKDAMKNKTLIMIDEIGRMELMSENFKDIVIKALDSDKPVMGVIMKKDNEFSKEIKNREDTIIIEVTEANRDKIPDTLKTLVSGVLT</sequence>
<keyword evidence="3" id="KW-0067">ATP-binding</keyword>
<dbReference type="Gene3D" id="3.40.50.300">
    <property type="entry name" value="P-loop containing nucleotide triphosphate hydrolases"/>
    <property type="match status" value="1"/>
</dbReference>
<keyword evidence="1" id="KW-0547">Nucleotide-binding</keyword>
<dbReference type="SMART" id="SM00382">
    <property type="entry name" value="AAA"/>
    <property type="match status" value="1"/>
</dbReference>
<dbReference type="RefSeq" id="WP_230739149.1">
    <property type="nucleotide sequence ID" value="NZ_PGCK01000001.1"/>
</dbReference>
<dbReference type="GO" id="GO:0005524">
    <property type="term" value="F:ATP binding"/>
    <property type="evidence" value="ECO:0007669"/>
    <property type="project" value="UniProtKB-KW"/>
</dbReference>
<proteinExistence type="predicted"/>
<gene>
    <name evidence="5" type="ORF">CUJ83_00145</name>
</gene>
<feature type="domain" description="AAA+ ATPase" evidence="4">
    <location>
        <begin position="3"/>
        <end position="158"/>
    </location>
</feature>
<dbReference type="PANTHER" id="PTHR43146:SF1">
    <property type="entry name" value="CANCER-RELATED NUCLEOSIDE-TRIPHOSPHATASE"/>
    <property type="match status" value="1"/>
</dbReference>
<accession>A0AAP2R9Y0</accession>
<protein>
    <submittedName>
        <fullName evidence="5">AAA family ATPase</fullName>
    </submittedName>
</protein>
<evidence type="ECO:0000256" key="1">
    <source>
        <dbReference type="ARBA" id="ARBA00022741"/>
    </source>
</evidence>
<evidence type="ECO:0000313" key="5">
    <source>
        <dbReference type="EMBL" id="MCD1293408.1"/>
    </source>
</evidence>
<evidence type="ECO:0000313" key="6">
    <source>
        <dbReference type="Proteomes" id="UP001320159"/>
    </source>
</evidence>
<comment type="caution">
    <text evidence="5">The sequence shown here is derived from an EMBL/GenBank/DDBJ whole genome shotgun (WGS) entry which is preliminary data.</text>
</comment>
<dbReference type="GO" id="GO:0017111">
    <property type="term" value="F:ribonucleoside triphosphate phosphatase activity"/>
    <property type="evidence" value="ECO:0007669"/>
    <property type="project" value="InterPro"/>
</dbReference>
<dbReference type="InterPro" id="IPR003593">
    <property type="entry name" value="AAA+_ATPase"/>
</dbReference>
<dbReference type="Pfam" id="PF03266">
    <property type="entry name" value="NTPase_1"/>
    <property type="match status" value="1"/>
</dbReference>
<reference evidence="5 6" key="1">
    <citation type="submission" date="2017-11" db="EMBL/GenBank/DDBJ databases">
        <title>Isolation and Characterization of Family Methanocellaceae Species from Potential Methane Hydrate Area Offshore Southwestern Taiwan.</title>
        <authorList>
            <person name="Zhang W.-L."/>
            <person name="Chen W.-C."/>
            <person name="Lai M.-C."/>
            <person name="Chen S.-C."/>
        </authorList>
    </citation>
    <scope>NUCLEOTIDE SEQUENCE [LARGE SCALE GENOMIC DNA]</scope>
    <source>
        <strain evidence="5 6">CWC-04</strain>
    </source>
</reference>
<dbReference type="PANTHER" id="PTHR43146">
    <property type="entry name" value="CANCER-RELATED NUCLEOSIDE-TRIPHOSPHATASE"/>
    <property type="match status" value="1"/>
</dbReference>
<keyword evidence="2" id="KW-0378">Hydrolase</keyword>
<dbReference type="AlphaFoldDB" id="A0AAP2R9Y0"/>
<evidence type="ECO:0000256" key="2">
    <source>
        <dbReference type="ARBA" id="ARBA00022801"/>
    </source>
</evidence>
<name>A0AAP2R9Y0_9EURY</name>
<dbReference type="Proteomes" id="UP001320159">
    <property type="component" value="Unassembled WGS sequence"/>
</dbReference>
<dbReference type="InterPro" id="IPR004948">
    <property type="entry name" value="Nuc-triphosphatase_THEP1"/>
</dbReference>
<evidence type="ECO:0000256" key="3">
    <source>
        <dbReference type="ARBA" id="ARBA00022840"/>
    </source>
</evidence>